<feature type="transmembrane region" description="Helical" evidence="10">
    <location>
        <begin position="298"/>
        <end position="321"/>
    </location>
</feature>
<evidence type="ECO:0000313" key="12">
    <source>
        <dbReference type="Proteomes" id="UP000184694"/>
    </source>
</evidence>
<dbReference type="Pfam" id="PF03023">
    <property type="entry name" value="MurJ"/>
    <property type="match status" value="1"/>
</dbReference>
<keyword evidence="3 10" id="KW-0812">Transmembrane</keyword>
<keyword evidence="12" id="KW-1185">Reference proteome</keyword>
<feature type="transmembrane region" description="Helical" evidence="10">
    <location>
        <begin position="375"/>
        <end position="395"/>
    </location>
</feature>
<dbReference type="RefSeq" id="WP_074216293.1">
    <property type="nucleotide sequence ID" value="NZ_FSRG01000004.1"/>
</dbReference>
<feature type="transmembrane region" description="Helical" evidence="10">
    <location>
        <begin position="181"/>
        <end position="198"/>
    </location>
</feature>
<feature type="transmembrane region" description="Helical" evidence="10">
    <location>
        <begin position="341"/>
        <end position="363"/>
    </location>
</feature>
<comment type="similarity">
    <text evidence="9">Belongs to the MurJ/MviN family.</text>
</comment>
<protein>
    <submittedName>
        <fullName evidence="11">Murein biosynthesis integral membrane protein MurJ</fullName>
    </submittedName>
</protein>
<dbReference type="InterPro" id="IPR004268">
    <property type="entry name" value="MurJ"/>
</dbReference>
<comment type="function">
    <text evidence="8">Involved in peptidoglycan biosynthesis. Transports lipid-linked peptidoglycan precursors from the inner to the outer leaflet of the cytoplasmic membrane.</text>
</comment>
<evidence type="ECO:0000256" key="3">
    <source>
        <dbReference type="ARBA" id="ARBA00022692"/>
    </source>
</evidence>
<evidence type="ECO:0000256" key="10">
    <source>
        <dbReference type="SAM" id="Phobius"/>
    </source>
</evidence>
<feature type="transmembrane region" description="Helical" evidence="10">
    <location>
        <begin position="226"/>
        <end position="247"/>
    </location>
</feature>
<comment type="subcellular location">
    <subcellularLocation>
        <location evidence="1">Cell membrane</location>
        <topology evidence="1">Multi-pass membrane protein</topology>
    </subcellularLocation>
</comment>
<evidence type="ECO:0000256" key="7">
    <source>
        <dbReference type="ARBA" id="ARBA00023136"/>
    </source>
</evidence>
<feature type="transmembrane region" description="Helical" evidence="10">
    <location>
        <begin position="80"/>
        <end position="101"/>
    </location>
</feature>
<feature type="transmembrane region" description="Helical" evidence="10">
    <location>
        <begin position="401"/>
        <end position="422"/>
    </location>
</feature>
<dbReference type="PANTHER" id="PTHR43486">
    <property type="entry name" value="LIPID II FLIPPASE MURJ-RELATED"/>
    <property type="match status" value="1"/>
</dbReference>
<dbReference type="GO" id="GO:0009252">
    <property type="term" value="P:peptidoglycan biosynthetic process"/>
    <property type="evidence" value="ECO:0007669"/>
    <property type="project" value="UniProtKB-KW"/>
</dbReference>
<keyword evidence="6 10" id="KW-1133">Transmembrane helix</keyword>
<keyword evidence="2" id="KW-1003">Cell membrane</keyword>
<keyword evidence="4" id="KW-0133">Cell shape</keyword>
<reference evidence="12" key="1">
    <citation type="submission" date="2016-11" db="EMBL/GenBank/DDBJ databases">
        <authorList>
            <person name="Varghese N."/>
            <person name="Submissions S."/>
        </authorList>
    </citation>
    <scope>NUCLEOTIDE SEQUENCE [LARGE SCALE GENOMIC DNA]</scope>
    <source>
        <strain evidence="12">DSM 17456</strain>
    </source>
</reference>
<dbReference type="Proteomes" id="UP000184694">
    <property type="component" value="Unassembled WGS sequence"/>
</dbReference>
<sequence length="498" mass="53974">MLKNIIGSSVLIILGVLLGRLSGFVREILVASTYGTTNLADVAVLLLSLPDLLLNLLVGGALSAALIPSFVTQADQSKKLLFQASVVLLLLFSAITGILYLNTDMLMSLLAPGFSGEKVVLAQDGVAIALLLLPLSVLTGVTTAYLQSKNKFFLPSLGTLIFNGCIILGLVYMLLTEESSLSILLLSLIGAGVCRYTSQIIAVKPRWSLRCVFQGNMLSRELIKRFFQAMFSGGLLLTFPVIARSFASYQEAGSVALFNYSMRLIELPLLLCINFISIALLPRLAESRTTAPEVYRKLIVHGFQLILALGLCVAAVLTAGVVPYTNLVFGRSLAPSELDKIYGLVQIGLMSIVFQGVASFATTVCNAEKNTHKPLYVTLLGAVVLVAGLSLWREFLTTERIMLGLLAAYVLLSLMLLATVNLDVKCYRLLLREGFFYCGIVAVVIIGYWGVKQLTVLFSESLWLIFPMLAIGGGMLSTLLCMHSKARELLKQKVLKSV</sequence>
<evidence type="ECO:0000256" key="5">
    <source>
        <dbReference type="ARBA" id="ARBA00022984"/>
    </source>
</evidence>
<evidence type="ECO:0000256" key="9">
    <source>
        <dbReference type="ARBA" id="ARBA00061532"/>
    </source>
</evidence>
<evidence type="ECO:0000313" key="11">
    <source>
        <dbReference type="EMBL" id="SIN98302.1"/>
    </source>
</evidence>
<dbReference type="GO" id="GO:0008360">
    <property type="term" value="P:regulation of cell shape"/>
    <property type="evidence" value="ECO:0007669"/>
    <property type="project" value="UniProtKB-KW"/>
</dbReference>
<dbReference type="EMBL" id="FSRG01000004">
    <property type="protein sequence ID" value="SIN98302.1"/>
    <property type="molecule type" value="Genomic_DNA"/>
</dbReference>
<feature type="transmembrane region" description="Helical" evidence="10">
    <location>
        <begin position="121"/>
        <end position="145"/>
    </location>
</feature>
<dbReference type="STRING" id="1121457.SAMN02745161_1488"/>
<evidence type="ECO:0000256" key="6">
    <source>
        <dbReference type="ARBA" id="ARBA00022989"/>
    </source>
</evidence>
<feature type="transmembrane region" description="Helical" evidence="10">
    <location>
        <begin position="463"/>
        <end position="482"/>
    </location>
</feature>
<accession>A0A1N6FSU9</accession>
<dbReference type="GO" id="GO:0005886">
    <property type="term" value="C:plasma membrane"/>
    <property type="evidence" value="ECO:0007669"/>
    <property type="project" value="UniProtKB-SubCell"/>
</dbReference>
<feature type="transmembrane region" description="Helical" evidence="10">
    <location>
        <begin position="152"/>
        <end position="175"/>
    </location>
</feature>
<organism evidence="11 12">
    <name type="scientific">Halodesulfovibrio marinisediminis DSM 17456</name>
    <dbReference type="NCBI Taxonomy" id="1121457"/>
    <lineage>
        <taxon>Bacteria</taxon>
        <taxon>Pseudomonadati</taxon>
        <taxon>Thermodesulfobacteriota</taxon>
        <taxon>Desulfovibrionia</taxon>
        <taxon>Desulfovibrionales</taxon>
        <taxon>Desulfovibrionaceae</taxon>
        <taxon>Halodesulfovibrio</taxon>
    </lineage>
</organism>
<evidence type="ECO:0000256" key="2">
    <source>
        <dbReference type="ARBA" id="ARBA00022475"/>
    </source>
</evidence>
<gene>
    <name evidence="11" type="ORF">SAMN02745161_1488</name>
</gene>
<proteinExistence type="inferred from homology"/>
<dbReference type="PRINTS" id="PR01806">
    <property type="entry name" value="VIRFACTRMVIN"/>
</dbReference>
<evidence type="ECO:0000256" key="1">
    <source>
        <dbReference type="ARBA" id="ARBA00004651"/>
    </source>
</evidence>
<dbReference type="AlphaFoldDB" id="A0A1N6FSU9"/>
<feature type="transmembrane region" description="Helical" evidence="10">
    <location>
        <begin position="434"/>
        <end position="451"/>
    </location>
</feature>
<evidence type="ECO:0000256" key="4">
    <source>
        <dbReference type="ARBA" id="ARBA00022960"/>
    </source>
</evidence>
<feature type="transmembrane region" description="Helical" evidence="10">
    <location>
        <begin position="267"/>
        <end position="286"/>
    </location>
</feature>
<name>A0A1N6FSU9_9BACT</name>
<evidence type="ECO:0000256" key="8">
    <source>
        <dbReference type="ARBA" id="ARBA00060041"/>
    </source>
</evidence>
<keyword evidence="5" id="KW-0573">Peptidoglycan synthesis</keyword>
<feature type="transmembrane region" description="Helical" evidence="10">
    <location>
        <begin position="47"/>
        <end position="68"/>
    </location>
</feature>
<dbReference type="PANTHER" id="PTHR43486:SF1">
    <property type="entry name" value="LIPID II FLIPPASE MURJ-RELATED"/>
    <property type="match status" value="1"/>
</dbReference>
<keyword evidence="7 10" id="KW-0472">Membrane</keyword>